<proteinExistence type="predicted"/>
<reference evidence="1 2" key="1">
    <citation type="journal article" date="2024" name="Nat. Commun.">
        <title>Phylogenomics reveals the evolutionary origins of lichenization in chlorophyte algae.</title>
        <authorList>
            <person name="Puginier C."/>
            <person name="Libourel C."/>
            <person name="Otte J."/>
            <person name="Skaloud P."/>
            <person name="Haon M."/>
            <person name="Grisel S."/>
            <person name="Petersen M."/>
            <person name="Berrin J.G."/>
            <person name="Delaux P.M."/>
            <person name="Dal Grande F."/>
            <person name="Keller J."/>
        </authorList>
    </citation>
    <scope>NUCLEOTIDE SEQUENCE [LARGE SCALE GENOMIC DNA]</scope>
    <source>
        <strain evidence="1 2">SAG 216-7</strain>
    </source>
</reference>
<evidence type="ECO:0008006" key="3">
    <source>
        <dbReference type="Google" id="ProtNLM"/>
    </source>
</evidence>
<dbReference type="InterPro" id="IPR036754">
    <property type="entry name" value="YbaK/aa-tRNA-synt-asso_dom_sf"/>
</dbReference>
<gene>
    <name evidence="1" type="ORF">WJX75_008808</name>
</gene>
<dbReference type="PANTHER" id="PTHR30411:SF4">
    <property type="entry name" value="YBAK_AMINOACYL-TRNA SYNTHETASE-ASSOCIATED DOMAIN-CONTAINING PROTEIN"/>
    <property type="match status" value="1"/>
</dbReference>
<dbReference type="Proteomes" id="UP001491310">
    <property type="component" value="Unassembled WGS sequence"/>
</dbReference>
<organism evidence="1 2">
    <name type="scientific">Coccomyxa subellipsoidea</name>
    <dbReference type="NCBI Taxonomy" id="248742"/>
    <lineage>
        <taxon>Eukaryota</taxon>
        <taxon>Viridiplantae</taxon>
        <taxon>Chlorophyta</taxon>
        <taxon>core chlorophytes</taxon>
        <taxon>Trebouxiophyceae</taxon>
        <taxon>Trebouxiophyceae incertae sedis</taxon>
        <taxon>Coccomyxaceae</taxon>
        <taxon>Coccomyxa</taxon>
    </lineage>
</organism>
<name>A0ABR2YWF5_9CHLO</name>
<dbReference type="SUPFAM" id="SSF55826">
    <property type="entry name" value="YbaK/ProRS associated domain"/>
    <property type="match status" value="1"/>
</dbReference>
<evidence type="ECO:0000313" key="1">
    <source>
        <dbReference type="EMBL" id="KAK9916115.1"/>
    </source>
</evidence>
<dbReference type="PANTHER" id="PTHR30411">
    <property type="entry name" value="CYTOPLASMIC PROTEIN"/>
    <property type="match status" value="1"/>
</dbReference>
<evidence type="ECO:0000313" key="2">
    <source>
        <dbReference type="Proteomes" id="UP001491310"/>
    </source>
</evidence>
<dbReference type="Gene3D" id="3.90.960.10">
    <property type="entry name" value="YbaK/aminoacyl-tRNA synthetase-associated domain"/>
    <property type="match status" value="1"/>
</dbReference>
<dbReference type="EMBL" id="JALJOT010000004">
    <property type="protein sequence ID" value="KAK9916115.1"/>
    <property type="molecule type" value="Genomic_DNA"/>
</dbReference>
<comment type="caution">
    <text evidence="1">The sequence shown here is derived from an EMBL/GenBank/DDBJ whole genome shotgun (WGS) entry which is preliminary data.</text>
</comment>
<keyword evidence="2" id="KW-1185">Reference proteome</keyword>
<protein>
    <recommendedName>
        <fullName evidence="3">YbaK/aminoacyl-tRNA synthetase-associated domain-containing protein</fullName>
    </recommendedName>
</protein>
<dbReference type="CDD" id="cd04332">
    <property type="entry name" value="YbaK_like"/>
    <property type="match status" value="1"/>
</dbReference>
<sequence>MENTKVEEDIAGCPKYCCVIVQYAARLHAEKLKRLMHKQHKEEGGSLGIKNFNMRLAPEDVSNRLTGFEHNAVTPIGSATPDMPIYLSHRIAELKSTESFMWIGAGETDLKVGFYVQNFIEAYKPMVVDCTYDT</sequence>
<accession>A0ABR2YWF5</accession>